<keyword evidence="16" id="KW-0325">Glycoprotein</keyword>
<dbReference type="SUPFAM" id="SSF53474">
    <property type="entry name" value="alpha/beta-Hydrolases"/>
    <property type="match status" value="1"/>
</dbReference>
<dbReference type="CDD" id="cd00519">
    <property type="entry name" value="Lipase_3"/>
    <property type="match status" value="1"/>
</dbReference>
<dbReference type="GO" id="GO:0032585">
    <property type="term" value="C:multivesicular body membrane"/>
    <property type="evidence" value="ECO:0007669"/>
    <property type="project" value="UniProtKB-SubCell"/>
</dbReference>
<dbReference type="GO" id="GO:0006660">
    <property type="term" value="P:phosphatidylserine catabolic process"/>
    <property type="evidence" value="ECO:0007669"/>
    <property type="project" value="TreeGrafter"/>
</dbReference>
<evidence type="ECO:0000256" key="6">
    <source>
        <dbReference type="ARBA" id="ARBA00013279"/>
    </source>
</evidence>
<evidence type="ECO:0000256" key="5">
    <source>
        <dbReference type="ARBA" id="ARBA00011137"/>
    </source>
</evidence>
<evidence type="ECO:0000313" key="21">
    <source>
        <dbReference type="EMBL" id="KAF2487820.1"/>
    </source>
</evidence>
<dbReference type="FunFam" id="3.40.50.1820:FF:000129">
    <property type="entry name" value="Autophagy related lipase Atg15, putative"/>
    <property type="match status" value="1"/>
</dbReference>
<keyword evidence="13" id="KW-0072">Autophagy</keyword>
<keyword evidence="7" id="KW-0812">Transmembrane</keyword>
<dbReference type="InterPro" id="IPR029058">
    <property type="entry name" value="AB_hydrolase_fold"/>
</dbReference>
<dbReference type="GeneID" id="54473399"/>
<keyword evidence="12" id="KW-1133">Transmembrane helix</keyword>
<dbReference type="PANTHER" id="PTHR47175">
    <property type="entry name" value="LIPASE ATG15-RELATED"/>
    <property type="match status" value="1"/>
</dbReference>
<keyword evidence="10" id="KW-0442">Lipid degradation</keyword>
<evidence type="ECO:0000256" key="16">
    <source>
        <dbReference type="ARBA" id="ARBA00023180"/>
    </source>
</evidence>
<evidence type="ECO:0000313" key="22">
    <source>
        <dbReference type="Proteomes" id="UP000799767"/>
    </source>
</evidence>
<dbReference type="Pfam" id="PF01764">
    <property type="entry name" value="Lipase_3"/>
    <property type="match status" value="1"/>
</dbReference>
<feature type="compositionally biased region" description="Low complexity" evidence="19">
    <location>
        <begin position="587"/>
        <end position="596"/>
    </location>
</feature>
<dbReference type="InterPro" id="IPR002921">
    <property type="entry name" value="Fungal_lipase-type"/>
</dbReference>
<dbReference type="Gene3D" id="3.40.50.1820">
    <property type="entry name" value="alpha/beta hydrolase"/>
    <property type="match status" value="1"/>
</dbReference>
<evidence type="ECO:0000259" key="20">
    <source>
        <dbReference type="Pfam" id="PF01764"/>
    </source>
</evidence>
<reference evidence="21" key="1">
    <citation type="journal article" date="2020" name="Stud. Mycol.">
        <title>101 Dothideomycetes genomes: a test case for predicting lifestyles and emergence of pathogens.</title>
        <authorList>
            <person name="Haridas S."/>
            <person name="Albert R."/>
            <person name="Binder M."/>
            <person name="Bloem J."/>
            <person name="Labutti K."/>
            <person name="Salamov A."/>
            <person name="Andreopoulos B."/>
            <person name="Baker S."/>
            <person name="Barry K."/>
            <person name="Bills G."/>
            <person name="Bluhm B."/>
            <person name="Cannon C."/>
            <person name="Castanera R."/>
            <person name="Culley D."/>
            <person name="Daum C."/>
            <person name="Ezra D."/>
            <person name="Gonzalez J."/>
            <person name="Henrissat B."/>
            <person name="Kuo A."/>
            <person name="Liang C."/>
            <person name="Lipzen A."/>
            <person name="Lutzoni F."/>
            <person name="Magnuson J."/>
            <person name="Mondo S."/>
            <person name="Nolan M."/>
            <person name="Ohm R."/>
            <person name="Pangilinan J."/>
            <person name="Park H.-J."/>
            <person name="Ramirez L."/>
            <person name="Alfaro M."/>
            <person name="Sun H."/>
            <person name="Tritt A."/>
            <person name="Yoshinaga Y."/>
            <person name="Zwiers L.-H."/>
            <person name="Turgeon B."/>
            <person name="Goodwin S."/>
            <person name="Spatafora J."/>
            <person name="Crous P."/>
            <person name="Grigoriev I."/>
        </authorList>
    </citation>
    <scope>NUCLEOTIDE SEQUENCE</scope>
    <source>
        <strain evidence="21">CBS 113389</strain>
    </source>
</reference>
<dbReference type="GO" id="GO:0034496">
    <property type="term" value="P:multivesicular body membrane disassembly"/>
    <property type="evidence" value="ECO:0007669"/>
    <property type="project" value="TreeGrafter"/>
</dbReference>
<dbReference type="GO" id="GO:0034727">
    <property type="term" value="P:piecemeal microautophagy of the nucleus"/>
    <property type="evidence" value="ECO:0007669"/>
    <property type="project" value="TreeGrafter"/>
</dbReference>
<dbReference type="GO" id="GO:0004620">
    <property type="term" value="F:phospholipase activity"/>
    <property type="evidence" value="ECO:0007669"/>
    <property type="project" value="TreeGrafter"/>
</dbReference>
<dbReference type="EMBL" id="MU001631">
    <property type="protein sequence ID" value="KAF2487820.1"/>
    <property type="molecule type" value="Genomic_DNA"/>
</dbReference>
<evidence type="ECO:0000256" key="12">
    <source>
        <dbReference type="ARBA" id="ARBA00022989"/>
    </source>
</evidence>
<evidence type="ECO:0000256" key="14">
    <source>
        <dbReference type="ARBA" id="ARBA00023098"/>
    </source>
</evidence>
<evidence type="ECO:0000256" key="15">
    <source>
        <dbReference type="ARBA" id="ARBA00023136"/>
    </source>
</evidence>
<comment type="catalytic activity">
    <reaction evidence="1">
        <text>a triacylglycerol + H2O = a diacylglycerol + a fatty acid + H(+)</text>
        <dbReference type="Rhea" id="RHEA:12044"/>
        <dbReference type="ChEBI" id="CHEBI:15377"/>
        <dbReference type="ChEBI" id="CHEBI:15378"/>
        <dbReference type="ChEBI" id="CHEBI:17855"/>
        <dbReference type="ChEBI" id="CHEBI:18035"/>
        <dbReference type="ChEBI" id="CHEBI:28868"/>
        <dbReference type="EC" id="3.1.1.3"/>
    </reaction>
</comment>
<dbReference type="GO" id="GO:0004806">
    <property type="term" value="F:triacylglycerol lipase activity"/>
    <property type="evidence" value="ECO:0007669"/>
    <property type="project" value="UniProtKB-EC"/>
</dbReference>
<evidence type="ECO:0000256" key="10">
    <source>
        <dbReference type="ARBA" id="ARBA00022963"/>
    </source>
</evidence>
<organism evidence="21 22">
    <name type="scientific">Neohortaea acidophila</name>
    <dbReference type="NCBI Taxonomy" id="245834"/>
    <lineage>
        <taxon>Eukaryota</taxon>
        <taxon>Fungi</taxon>
        <taxon>Dikarya</taxon>
        <taxon>Ascomycota</taxon>
        <taxon>Pezizomycotina</taxon>
        <taxon>Dothideomycetes</taxon>
        <taxon>Dothideomycetidae</taxon>
        <taxon>Mycosphaerellales</taxon>
        <taxon>Teratosphaeriaceae</taxon>
        <taxon>Neohortaea</taxon>
    </lineage>
</organism>
<evidence type="ECO:0000256" key="2">
    <source>
        <dbReference type="ARBA" id="ARBA00004270"/>
    </source>
</evidence>
<dbReference type="GO" id="GO:0005775">
    <property type="term" value="C:vacuolar lumen"/>
    <property type="evidence" value="ECO:0007669"/>
    <property type="project" value="TreeGrafter"/>
</dbReference>
<evidence type="ECO:0000256" key="9">
    <source>
        <dbReference type="ARBA" id="ARBA00022801"/>
    </source>
</evidence>
<sequence length="674" mass="73785">MQCPSWTPRRTRDSTNMPRVGNVLLACAVWLVGFNGLVSAVESPRAPTDPYFLSPPGFIPDDNAPHHVEDRGELEFTLRSIYHHGVSKHPNLHRYMDIPANAQVRVADEDSNSHIVVPQSLRARTTSSSIERLADRNRSRIDGLLDHALAYGQAASLPSSAWTTDEVIGPDISDKSTVITLAWAAANAYVQERLKDPWHEIGGGFNTSDDFGWEGDGLRGHIFATKDNSTIVIGLKGTSTAILLEDETSERDKENDNLFGSCCCAQGGNLMWTPVCDCMTDTFTCNQTCLVKQLRRKSRYYLAAQELYHNVTERYPNSEIWLTGHSLGGVVSTLLGLTYGLPVVTFEAYPDAMAASRLGLPTPPGYHAGAHQSRTDVGIHHFGHTADPVFVGQCHGPFSPCSLTGYALESACHTGKKCAYDTVNDLNWRSSVRWHSIIGVIKDVLMAYDTAANCTTHLDCVDCFAWKFFESNGTETTTSSTSRPTSTYTRTRTETCKTPGWWGCLDETTTFKKTTTTSTSTSTTSTCKTPGWFGCKDPTTTKSTTTITKSSARHGPAITTVTTTTTTTPTSSTTCETPGWLGRCRDSTTSPSTTPKPSSPPSKPTPTATKPPTGCASRKWFGLVCADPTSTTSLSTPSPSRLPTTRRKVCARRHWYGLCKEWRWEEVIDPKSDL</sequence>
<evidence type="ECO:0000256" key="1">
    <source>
        <dbReference type="ARBA" id="ARBA00001024"/>
    </source>
</evidence>
<keyword evidence="22" id="KW-1185">Reference proteome</keyword>
<keyword evidence="11" id="KW-0735">Signal-anchor</keyword>
<dbReference type="Proteomes" id="UP000799767">
    <property type="component" value="Unassembled WGS sequence"/>
</dbReference>
<dbReference type="AlphaFoldDB" id="A0A6A6Q610"/>
<feature type="domain" description="Fungal lipase-type" evidence="20">
    <location>
        <begin position="305"/>
        <end position="337"/>
    </location>
</feature>
<evidence type="ECO:0000256" key="7">
    <source>
        <dbReference type="ARBA" id="ARBA00022692"/>
    </source>
</evidence>
<feature type="compositionally biased region" description="Low complexity" evidence="19">
    <location>
        <begin position="562"/>
        <end position="574"/>
    </location>
</feature>
<dbReference type="GO" id="GO:0046461">
    <property type="term" value="P:neutral lipid catabolic process"/>
    <property type="evidence" value="ECO:0007669"/>
    <property type="project" value="TreeGrafter"/>
</dbReference>
<dbReference type="OrthoDB" id="58570at2759"/>
<keyword evidence="9 21" id="KW-0378">Hydrolase</keyword>
<dbReference type="RefSeq" id="XP_033594389.1">
    <property type="nucleotide sequence ID" value="XM_033732397.1"/>
</dbReference>
<accession>A0A6A6Q610</accession>
<dbReference type="InterPro" id="IPR050805">
    <property type="entry name" value="ATG15_Lipase"/>
</dbReference>
<gene>
    <name evidence="21" type="ORF">BDY17DRAFT_289736</name>
</gene>
<protein>
    <recommendedName>
        <fullName evidence="6">triacylglycerol lipase</fullName>
        <ecNumber evidence="6">3.1.1.3</ecNumber>
    </recommendedName>
    <alternativeName>
        <fullName evidence="18">Autophagy-related protein 15</fullName>
    </alternativeName>
</protein>
<dbReference type="EC" id="3.1.1.3" evidence="6"/>
<evidence type="ECO:0000256" key="11">
    <source>
        <dbReference type="ARBA" id="ARBA00022968"/>
    </source>
</evidence>
<evidence type="ECO:0000256" key="19">
    <source>
        <dbReference type="SAM" id="MobiDB-lite"/>
    </source>
</evidence>
<comment type="subunit">
    <text evidence="5">Binds to both phosphatidylinositol (PI) and phosphatidylinositol 3,5-bisphosphate (PIP2).</text>
</comment>
<keyword evidence="15" id="KW-0472">Membrane</keyword>
<evidence type="ECO:0000256" key="18">
    <source>
        <dbReference type="ARBA" id="ARBA00029828"/>
    </source>
</evidence>
<feature type="region of interest" description="Disordered" evidence="19">
    <location>
        <begin position="562"/>
        <end position="614"/>
    </location>
</feature>
<keyword evidence="8" id="KW-0967">Endosome</keyword>
<evidence type="ECO:0000256" key="4">
    <source>
        <dbReference type="ARBA" id="ARBA00010701"/>
    </source>
</evidence>
<evidence type="ECO:0000256" key="3">
    <source>
        <dbReference type="ARBA" id="ARBA00004343"/>
    </source>
</evidence>
<comment type="subcellular location">
    <subcellularLocation>
        <location evidence="3">Endosome</location>
        <location evidence="3">Multivesicular body membrane</location>
        <topology evidence="3">Single-pass type II membrane protein</topology>
    </subcellularLocation>
    <subcellularLocation>
        <location evidence="2">Prevacuolar compartment membrane</location>
        <topology evidence="2">Single-pass type II membrane protein</topology>
    </subcellularLocation>
</comment>
<evidence type="ECO:0000256" key="8">
    <source>
        <dbReference type="ARBA" id="ARBA00022753"/>
    </source>
</evidence>
<proteinExistence type="inferred from homology"/>
<evidence type="ECO:0000256" key="17">
    <source>
        <dbReference type="ARBA" id="ARBA00024663"/>
    </source>
</evidence>
<name>A0A6A6Q610_9PEZI</name>
<evidence type="ECO:0000256" key="13">
    <source>
        <dbReference type="ARBA" id="ARBA00023006"/>
    </source>
</evidence>
<comment type="similarity">
    <text evidence="4">Belongs to the AB hydrolase superfamily. Lipase family.</text>
</comment>
<keyword evidence="14" id="KW-0443">Lipid metabolism</keyword>
<dbReference type="PANTHER" id="PTHR47175:SF2">
    <property type="entry name" value="LIPASE ATG15-RELATED"/>
    <property type="match status" value="1"/>
</dbReference>
<comment type="function">
    <text evidence="17">Lipase which is essential for lysis of subvacuolar cytoplasm to vacuole targeted bodies and intravacuolar autophagic bodies. Involved in the lysis of intravacuolar multivesicular body (MVB) vesicles. The intravacuolar membrane disintegration by ATG15 is critical to life span extension.</text>
</comment>